<feature type="compositionally biased region" description="Polar residues" evidence="1">
    <location>
        <begin position="8"/>
        <end position="20"/>
    </location>
</feature>
<evidence type="ECO:0000313" key="3">
    <source>
        <dbReference type="Proteomes" id="UP000001312"/>
    </source>
</evidence>
<evidence type="ECO:0000256" key="1">
    <source>
        <dbReference type="SAM" id="MobiDB-lite"/>
    </source>
</evidence>
<feature type="region of interest" description="Disordered" evidence="1">
    <location>
        <begin position="1"/>
        <end position="23"/>
    </location>
</feature>
<sequence length="84" mass="9629">MHRMRQARYSTVESPKTMSLHQDPFGLRKANMPQLQPRKLLGMGNRDHQQDDIGQIVHIQRHRTFASITLETTNVYVGSLSTAV</sequence>
<accession>A7F386</accession>
<reference evidence="3" key="1">
    <citation type="journal article" date="2011" name="PLoS Genet.">
        <title>Genomic analysis of the necrotrophic fungal pathogens Sclerotinia sclerotiorum and Botrytis cinerea.</title>
        <authorList>
            <person name="Amselem J."/>
            <person name="Cuomo C.A."/>
            <person name="van Kan J.A."/>
            <person name="Viaud M."/>
            <person name="Benito E.P."/>
            <person name="Couloux A."/>
            <person name="Coutinho P.M."/>
            <person name="de Vries R.P."/>
            <person name="Dyer P.S."/>
            <person name="Fillinger S."/>
            <person name="Fournier E."/>
            <person name="Gout L."/>
            <person name="Hahn M."/>
            <person name="Kohn L."/>
            <person name="Lapalu N."/>
            <person name="Plummer K.M."/>
            <person name="Pradier J.M."/>
            <person name="Quevillon E."/>
            <person name="Sharon A."/>
            <person name="Simon A."/>
            <person name="ten Have A."/>
            <person name="Tudzynski B."/>
            <person name="Tudzynski P."/>
            <person name="Wincker P."/>
            <person name="Andrew M."/>
            <person name="Anthouard V."/>
            <person name="Beever R.E."/>
            <person name="Beffa R."/>
            <person name="Benoit I."/>
            <person name="Bouzid O."/>
            <person name="Brault B."/>
            <person name="Chen Z."/>
            <person name="Choquer M."/>
            <person name="Collemare J."/>
            <person name="Cotton P."/>
            <person name="Danchin E.G."/>
            <person name="Da Silva C."/>
            <person name="Gautier A."/>
            <person name="Giraud C."/>
            <person name="Giraud T."/>
            <person name="Gonzalez C."/>
            <person name="Grossetete S."/>
            <person name="Guldener U."/>
            <person name="Henrissat B."/>
            <person name="Howlett B.J."/>
            <person name="Kodira C."/>
            <person name="Kretschmer M."/>
            <person name="Lappartient A."/>
            <person name="Leroch M."/>
            <person name="Levis C."/>
            <person name="Mauceli E."/>
            <person name="Neuveglise C."/>
            <person name="Oeser B."/>
            <person name="Pearson M."/>
            <person name="Poulain J."/>
            <person name="Poussereau N."/>
            <person name="Quesneville H."/>
            <person name="Rascle C."/>
            <person name="Schumacher J."/>
            <person name="Segurens B."/>
            <person name="Sexton A."/>
            <person name="Silva E."/>
            <person name="Sirven C."/>
            <person name="Soanes D.M."/>
            <person name="Talbot N.J."/>
            <person name="Templeton M."/>
            <person name="Yandava C."/>
            <person name="Yarden O."/>
            <person name="Zeng Q."/>
            <person name="Rollins J.A."/>
            <person name="Lebrun M.H."/>
            <person name="Dickman M."/>
        </authorList>
    </citation>
    <scope>NUCLEOTIDE SEQUENCE [LARGE SCALE GENOMIC DNA]</scope>
    <source>
        <strain evidence="3">ATCC 18683 / 1980 / Ss-1</strain>
    </source>
</reference>
<proteinExistence type="predicted"/>
<dbReference type="Proteomes" id="UP000001312">
    <property type="component" value="Unassembled WGS sequence"/>
</dbReference>
<dbReference type="RefSeq" id="XP_001586703.1">
    <property type="nucleotide sequence ID" value="XM_001586653.1"/>
</dbReference>
<protein>
    <submittedName>
        <fullName evidence="2">Uncharacterized protein</fullName>
    </submittedName>
</protein>
<organism evidence="2 3">
    <name type="scientific">Sclerotinia sclerotiorum (strain ATCC 18683 / 1980 / Ss-1)</name>
    <name type="common">White mold</name>
    <name type="synonym">Whetzelinia sclerotiorum</name>
    <dbReference type="NCBI Taxonomy" id="665079"/>
    <lineage>
        <taxon>Eukaryota</taxon>
        <taxon>Fungi</taxon>
        <taxon>Dikarya</taxon>
        <taxon>Ascomycota</taxon>
        <taxon>Pezizomycotina</taxon>
        <taxon>Leotiomycetes</taxon>
        <taxon>Helotiales</taxon>
        <taxon>Sclerotiniaceae</taxon>
        <taxon>Sclerotinia</taxon>
    </lineage>
</organism>
<keyword evidence="3" id="KW-1185">Reference proteome</keyword>
<dbReference type="AlphaFoldDB" id="A7F386"/>
<dbReference type="InParanoid" id="A7F386"/>
<gene>
    <name evidence="2" type="ORF">SS1G_11732</name>
</gene>
<name>A7F386_SCLS1</name>
<dbReference type="GeneID" id="5482958"/>
<dbReference type="EMBL" id="CH476640">
    <property type="protein sequence ID" value="EDN97207.1"/>
    <property type="molecule type" value="Genomic_DNA"/>
</dbReference>
<evidence type="ECO:0000313" key="2">
    <source>
        <dbReference type="EMBL" id="EDN97207.1"/>
    </source>
</evidence>
<dbReference type="KEGG" id="ssl:SS1G_11732"/>